<sequence>MKPESPITSTKPLWSGDANVEASGVRFICPVCFQWVIREVFEEHVANHNNTPEPEPD</sequence>
<evidence type="ECO:0000313" key="1">
    <source>
        <dbReference type="EMBL" id="BBI99719.1"/>
    </source>
</evidence>
<evidence type="ECO:0008006" key="3">
    <source>
        <dbReference type="Google" id="ProtNLM"/>
    </source>
</evidence>
<accession>A0AAN1T1F6</accession>
<organism evidence="1 2">
    <name type="scientific">Ferrigenium kumadai</name>
    <dbReference type="NCBI Taxonomy" id="1682490"/>
    <lineage>
        <taxon>Bacteria</taxon>
        <taxon>Pseudomonadati</taxon>
        <taxon>Pseudomonadota</taxon>
        <taxon>Betaproteobacteria</taxon>
        <taxon>Nitrosomonadales</taxon>
        <taxon>Gallionellaceae</taxon>
        <taxon>Ferrigenium</taxon>
    </lineage>
</organism>
<name>A0AAN1T1F6_9PROT</name>
<proteinExistence type="predicted"/>
<dbReference type="AlphaFoldDB" id="A0AAN1T1F6"/>
<dbReference type="KEGG" id="fku:FGKAn22_14120"/>
<dbReference type="EMBL" id="AP019536">
    <property type="protein sequence ID" value="BBI99719.1"/>
    <property type="molecule type" value="Genomic_DNA"/>
</dbReference>
<keyword evidence="2" id="KW-1185">Reference proteome</keyword>
<evidence type="ECO:0000313" key="2">
    <source>
        <dbReference type="Proteomes" id="UP001319121"/>
    </source>
</evidence>
<gene>
    <name evidence="1" type="ORF">FGKAn22_14120</name>
</gene>
<reference evidence="1 2" key="1">
    <citation type="submission" date="2019-03" db="EMBL/GenBank/DDBJ databases">
        <title>Complete genome sequence of Ferrigenium kumadai strain An22, a microaerophilic iron-oxidizing bacterium isolated from a paddy field soil.</title>
        <authorList>
            <person name="Watanabe T."/>
            <person name="Asakawa S."/>
        </authorList>
    </citation>
    <scope>NUCLEOTIDE SEQUENCE [LARGE SCALE GENOMIC DNA]</scope>
    <source>
        <strain evidence="1 2">An22</strain>
    </source>
</reference>
<protein>
    <recommendedName>
        <fullName evidence="3">C2H2-type domain-containing protein</fullName>
    </recommendedName>
</protein>
<dbReference type="Proteomes" id="UP001319121">
    <property type="component" value="Chromosome"/>
</dbReference>